<dbReference type="EMBL" id="FUYN01000006">
    <property type="protein sequence ID" value="SKB63773.1"/>
    <property type="molecule type" value="Genomic_DNA"/>
</dbReference>
<evidence type="ECO:0000313" key="11">
    <source>
        <dbReference type="Proteomes" id="UP000243406"/>
    </source>
</evidence>
<evidence type="ECO:0000256" key="1">
    <source>
        <dbReference type="ARBA" id="ARBA00004651"/>
    </source>
</evidence>
<dbReference type="GO" id="GO:0015184">
    <property type="term" value="F:L-cystine transmembrane transporter activity"/>
    <property type="evidence" value="ECO:0007669"/>
    <property type="project" value="TreeGrafter"/>
</dbReference>
<feature type="transmembrane region" description="Helical" evidence="8">
    <location>
        <begin position="58"/>
        <end position="82"/>
    </location>
</feature>
<dbReference type="Gene3D" id="1.10.3720.10">
    <property type="entry name" value="MetI-like"/>
    <property type="match status" value="1"/>
</dbReference>
<dbReference type="SUPFAM" id="SSF161098">
    <property type="entry name" value="MetI-like"/>
    <property type="match status" value="1"/>
</dbReference>
<evidence type="ECO:0000313" key="10">
    <source>
        <dbReference type="EMBL" id="SKB63773.1"/>
    </source>
</evidence>
<dbReference type="NCBIfam" id="TIGR01726">
    <property type="entry name" value="HEQRo_perm_3TM"/>
    <property type="match status" value="1"/>
</dbReference>
<dbReference type="AlphaFoldDB" id="A0A1T5CWN4"/>
<sequence length="223" mass="24508">MNFDFNILLKALVELLSALPITLSVGLLAMLIGLGFGIFIGIVRYFKLPGIDLILRGYVSFFRGTPLMIQLFLFFFGLPQLFPSLGNIGAFEASVLIMSINSAAYIAETTRAAILSVDKLQQDAGLSVGLTLWQTMLYVQLPQALRVAIPSFGNTFIGIIQGTALTFMLGLNDLMGLGKMKAAVNYKFFEIYLAVGLIYWAITLIIGQANKYLENHYSKGRMA</sequence>
<keyword evidence="11" id="KW-1185">Reference proteome</keyword>
<keyword evidence="7 8" id="KW-0472">Membrane</keyword>
<dbReference type="CDD" id="cd06261">
    <property type="entry name" value="TM_PBP2"/>
    <property type="match status" value="1"/>
</dbReference>
<reference evidence="11" key="1">
    <citation type="submission" date="2017-02" db="EMBL/GenBank/DDBJ databases">
        <authorList>
            <person name="Varghese N."/>
            <person name="Submissions S."/>
        </authorList>
    </citation>
    <scope>NUCLEOTIDE SEQUENCE [LARGE SCALE GENOMIC DNA]</scope>
    <source>
        <strain evidence="11">ATCC 35199</strain>
    </source>
</reference>
<gene>
    <name evidence="10" type="ORF">SAMN02745120_2416</name>
</gene>
<evidence type="ECO:0000256" key="4">
    <source>
        <dbReference type="ARBA" id="ARBA00022692"/>
    </source>
</evidence>
<evidence type="ECO:0000256" key="2">
    <source>
        <dbReference type="ARBA" id="ARBA00022448"/>
    </source>
</evidence>
<dbReference type="InterPro" id="IPR000515">
    <property type="entry name" value="MetI-like"/>
</dbReference>
<evidence type="ECO:0000256" key="5">
    <source>
        <dbReference type="ARBA" id="ARBA00022970"/>
    </source>
</evidence>
<dbReference type="PANTHER" id="PTHR30614">
    <property type="entry name" value="MEMBRANE COMPONENT OF AMINO ACID ABC TRANSPORTER"/>
    <property type="match status" value="1"/>
</dbReference>
<dbReference type="PANTHER" id="PTHR30614:SF0">
    <property type="entry name" value="L-CYSTINE TRANSPORT SYSTEM PERMEASE PROTEIN TCYL"/>
    <property type="match status" value="1"/>
</dbReference>
<name>A0A1T5CWN4_9FIRM</name>
<evidence type="ECO:0000256" key="6">
    <source>
        <dbReference type="ARBA" id="ARBA00022989"/>
    </source>
</evidence>
<keyword evidence="5" id="KW-0029">Amino-acid transport</keyword>
<proteinExistence type="inferred from homology"/>
<feature type="domain" description="ABC transmembrane type-1" evidence="9">
    <location>
        <begin position="19"/>
        <end position="210"/>
    </location>
</feature>
<organism evidence="10 11">
    <name type="scientific">Acetoanaerobium noterae</name>
    <dbReference type="NCBI Taxonomy" id="745369"/>
    <lineage>
        <taxon>Bacteria</taxon>
        <taxon>Bacillati</taxon>
        <taxon>Bacillota</taxon>
        <taxon>Clostridia</taxon>
        <taxon>Peptostreptococcales</taxon>
        <taxon>Filifactoraceae</taxon>
        <taxon>Acetoanaerobium</taxon>
    </lineage>
</organism>
<evidence type="ECO:0000259" key="9">
    <source>
        <dbReference type="PROSITE" id="PS50928"/>
    </source>
</evidence>
<feature type="transmembrane region" description="Helical" evidence="8">
    <location>
        <begin position="20"/>
        <end position="46"/>
    </location>
</feature>
<keyword evidence="2 8" id="KW-0813">Transport</keyword>
<feature type="transmembrane region" description="Helical" evidence="8">
    <location>
        <begin position="88"/>
        <end position="107"/>
    </location>
</feature>
<dbReference type="GO" id="GO:0043190">
    <property type="term" value="C:ATP-binding cassette (ABC) transporter complex"/>
    <property type="evidence" value="ECO:0007669"/>
    <property type="project" value="InterPro"/>
</dbReference>
<evidence type="ECO:0000256" key="8">
    <source>
        <dbReference type="RuleBase" id="RU363032"/>
    </source>
</evidence>
<dbReference type="OrthoDB" id="9787841at2"/>
<evidence type="ECO:0000256" key="3">
    <source>
        <dbReference type="ARBA" id="ARBA00022475"/>
    </source>
</evidence>
<comment type="similarity">
    <text evidence="8">Belongs to the binding-protein-dependent transport system permease family.</text>
</comment>
<keyword evidence="4 8" id="KW-0812">Transmembrane</keyword>
<protein>
    <submittedName>
        <fullName evidence="10">Amino acid ABC transporter membrane protein, PAAT family</fullName>
    </submittedName>
</protein>
<dbReference type="PROSITE" id="PS50928">
    <property type="entry name" value="ABC_TM1"/>
    <property type="match status" value="1"/>
</dbReference>
<dbReference type="InterPro" id="IPR043429">
    <property type="entry name" value="ArtM/GltK/GlnP/TcyL/YhdX-like"/>
</dbReference>
<dbReference type="Pfam" id="PF00528">
    <property type="entry name" value="BPD_transp_1"/>
    <property type="match status" value="1"/>
</dbReference>
<evidence type="ECO:0000256" key="7">
    <source>
        <dbReference type="ARBA" id="ARBA00023136"/>
    </source>
</evidence>
<feature type="transmembrane region" description="Helical" evidence="8">
    <location>
        <begin position="191"/>
        <end position="213"/>
    </location>
</feature>
<dbReference type="RefSeq" id="WP_079590197.1">
    <property type="nucleotide sequence ID" value="NZ_FUYN01000006.1"/>
</dbReference>
<dbReference type="InterPro" id="IPR010065">
    <property type="entry name" value="AA_ABC_transptr_permease_3TM"/>
</dbReference>
<keyword evidence="6 8" id="KW-1133">Transmembrane helix</keyword>
<feature type="transmembrane region" description="Helical" evidence="8">
    <location>
        <begin position="152"/>
        <end position="171"/>
    </location>
</feature>
<keyword evidence="3" id="KW-1003">Cell membrane</keyword>
<dbReference type="InterPro" id="IPR035906">
    <property type="entry name" value="MetI-like_sf"/>
</dbReference>
<dbReference type="Proteomes" id="UP000243406">
    <property type="component" value="Unassembled WGS sequence"/>
</dbReference>
<accession>A0A1T5CWN4</accession>
<comment type="subcellular location">
    <subcellularLocation>
        <location evidence="1 8">Cell membrane</location>
        <topology evidence="1 8">Multi-pass membrane protein</topology>
    </subcellularLocation>
</comment>